<proteinExistence type="predicted"/>
<evidence type="ECO:0000313" key="1">
    <source>
        <dbReference type="EMBL" id="QGG79709.1"/>
    </source>
</evidence>
<dbReference type="RefSeq" id="WP_153713213.1">
    <property type="nucleotide sequence ID" value="NZ_CP045871.1"/>
</dbReference>
<gene>
    <name evidence="1" type="ORF">GH975_03650</name>
</gene>
<sequence>MKALISTLTAAVLLAGCSSTDDRDAYAGLPVASDPVGAVVYVGRVRVGTTPVNIPDSAWERAGGRVGNVGILRLISPGCQLRTVPVDLAKFQSDIQVGMNCNGDESYQPSDLGFVESRSVGQIVRGEDNRLNATTLAELRRDELHVLYAENRLDDAAFRASLQALR</sequence>
<keyword evidence="2" id="KW-1185">Reference proteome</keyword>
<organism evidence="1 2">
    <name type="scientific">Litorivicinus lipolyticus</name>
    <dbReference type="NCBI Taxonomy" id="418701"/>
    <lineage>
        <taxon>Bacteria</taxon>
        <taxon>Pseudomonadati</taxon>
        <taxon>Pseudomonadota</taxon>
        <taxon>Gammaproteobacteria</taxon>
        <taxon>Oceanospirillales</taxon>
        <taxon>Litorivicinaceae</taxon>
        <taxon>Litorivicinus</taxon>
    </lineage>
</organism>
<evidence type="ECO:0008006" key="3">
    <source>
        <dbReference type="Google" id="ProtNLM"/>
    </source>
</evidence>
<dbReference type="AlphaFoldDB" id="A0A5Q2Q694"/>
<dbReference type="Proteomes" id="UP000388235">
    <property type="component" value="Chromosome"/>
</dbReference>
<protein>
    <recommendedName>
        <fullName evidence="3">Lipoprotein</fullName>
    </recommendedName>
</protein>
<accession>A0A5Q2Q694</accession>
<reference evidence="1 2" key="1">
    <citation type="submission" date="2019-11" db="EMBL/GenBank/DDBJ databases">
        <authorList>
            <person name="Khan S.A."/>
            <person name="Jeon C.O."/>
            <person name="Chun B.H."/>
        </authorList>
    </citation>
    <scope>NUCLEOTIDE SEQUENCE [LARGE SCALE GENOMIC DNA]</scope>
    <source>
        <strain evidence="1 2">IMCC 1097</strain>
    </source>
</reference>
<evidence type="ECO:0000313" key="2">
    <source>
        <dbReference type="Proteomes" id="UP000388235"/>
    </source>
</evidence>
<dbReference type="KEGG" id="llp:GH975_03650"/>
<name>A0A5Q2Q694_9GAMM</name>
<dbReference type="EMBL" id="CP045871">
    <property type="protein sequence ID" value="QGG79709.1"/>
    <property type="molecule type" value="Genomic_DNA"/>
</dbReference>
<dbReference type="PROSITE" id="PS51257">
    <property type="entry name" value="PROKAR_LIPOPROTEIN"/>
    <property type="match status" value="1"/>
</dbReference>